<dbReference type="EMBL" id="CAJVQA010013760">
    <property type="protein sequence ID" value="CAG8726681.1"/>
    <property type="molecule type" value="Genomic_DNA"/>
</dbReference>
<dbReference type="AlphaFoldDB" id="A0A9N9I8V3"/>
<feature type="non-terminal residue" evidence="1">
    <location>
        <position position="1"/>
    </location>
</feature>
<dbReference type="Proteomes" id="UP000789759">
    <property type="component" value="Unassembled WGS sequence"/>
</dbReference>
<reference evidence="1" key="1">
    <citation type="submission" date="2021-06" db="EMBL/GenBank/DDBJ databases">
        <authorList>
            <person name="Kallberg Y."/>
            <person name="Tangrot J."/>
            <person name="Rosling A."/>
        </authorList>
    </citation>
    <scope>NUCLEOTIDE SEQUENCE</scope>
    <source>
        <strain evidence="1">FL966</strain>
    </source>
</reference>
<evidence type="ECO:0000313" key="2">
    <source>
        <dbReference type="Proteomes" id="UP000789759"/>
    </source>
</evidence>
<protein>
    <submittedName>
        <fullName evidence="1">15346_t:CDS:1</fullName>
    </submittedName>
</protein>
<gene>
    <name evidence="1" type="ORF">CPELLU_LOCUS13225</name>
</gene>
<comment type="caution">
    <text evidence="1">The sequence shown here is derived from an EMBL/GenBank/DDBJ whole genome shotgun (WGS) entry which is preliminary data.</text>
</comment>
<organism evidence="1 2">
    <name type="scientific">Cetraspora pellucida</name>
    <dbReference type="NCBI Taxonomy" id="1433469"/>
    <lineage>
        <taxon>Eukaryota</taxon>
        <taxon>Fungi</taxon>
        <taxon>Fungi incertae sedis</taxon>
        <taxon>Mucoromycota</taxon>
        <taxon>Glomeromycotina</taxon>
        <taxon>Glomeromycetes</taxon>
        <taxon>Diversisporales</taxon>
        <taxon>Gigasporaceae</taxon>
        <taxon>Cetraspora</taxon>
    </lineage>
</organism>
<accession>A0A9N9I8V3</accession>
<evidence type="ECO:0000313" key="1">
    <source>
        <dbReference type="EMBL" id="CAG8726681.1"/>
    </source>
</evidence>
<keyword evidence="2" id="KW-1185">Reference proteome</keyword>
<name>A0A9N9I8V3_9GLOM</name>
<sequence length="103" mass="12180">KISDLLELIDYIDSRLYLFTQMTDSELREKIKKIRTKFLDDINQNYDYVTNNQKCVLSGLLLQTLNLILEKNTFDSLKHELELLHKALQKVLSQRISLRHSSI</sequence>
<proteinExistence type="predicted"/>